<dbReference type="InterPro" id="IPR029526">
    <property type="entry name" value="PGBD"/>
</dbReference>
<evidence type="ECO:0000259" key="2">
    <source>
        <dbReference type="Pfam" id="PF13843"/>
    </source>
</evidence>
<protein>
    <recommendedName>
        <fullName evidence="2">PiggyBac transposable element-derived protein domain-containing protein</fullName>
    </recommendedName>
</protein>
<organism evidence="3 4">
    <name type="scientific">Mytilus edulis</name>
    <name type="common">Blue mussel</name>
    <dbReference type="NCBI Taxonomy" id="6550"/>
    <lineage>
        <taxon>Eukaryota</taxon>
        <taxon>Metazoa</taxon>
        <taxon>Spiralia</taxon>
        <taxon>Lophotrochozoa</taxon>
        <taxon>Mollusca</taxon>
        <taxon>Bivalvia</taxon>
        <taxon>Autobranchia</taxon>
        <taxon>Pteriomorphia</taxon>
        <taxon>Mytilida</taxon>
        <taxon>Mytiloidea</taxon>
        <taxon>Mytilidae</taxon>
        <taxon>Mytilinae</taxon>
        <taxon>Mytilus</taxon>
    </lineage>
</organism>
<proteinExistence type="predicted"/>
<comment type="caution">
    <text evidence="3">The sequence shown here is derived from an EMBL/GenBank/DDBJ whole genome shotgun (WGS) entry which is preliminary data.</text>
</comment>
<reference evidence="3" key="1">
    <citation type="submission" date="2021-03" db="EMBL/GenBank/DDBJ databases">
        <authorList>
            <person name="Bekaert M."/>
        </authorList>
    </citation>
    <scope>NUCLEOTIDE SEQUENCE</scope>
</reference>
<dbReference type="Proteomes" id="UP000683360">
    <property type="component" value="Unassembled WGS sequence"/>
</dbReference>
<feature type="compositionally biased region" description="Basic and acidic residues" evidence="1">
    <location>
        <begin position="133"/>
        <end position="144"/>
    </location>
</feature>
<keyword evidence="4" id="KW-1185">Reference proteome</keyword>
<feature type="region of interest" description="Disordered" evidence="1">
    <location>
        <begin position="114"/>
        <end position="144"/>
    </location>
</feature>
<evidence type="ECO:0000256" key="1">
    <source>
        <dbReference type="SAM" id="MobiDB-lite"/>
    </source>
</evidence>
<gene>
    <name evidence="3" type="ORF">MEDL_19844</name>
</gene>
<dbReference type="OrthoDB" id="6159815at2759"/>
<evidence type="ECO:0000313" key="3">
    <source>
        <dbReference type="EMBL" id="CAG2205331.1"/>
    </source>
</evidence>
<name>A0A8S3R9L6_MYTED</name>
<sequence>MTNGILQILKWKEKRNVHVCSSIHTAEFVNTGRNDRITGQAIQKPESITDYNNYMGAVDRCDIPCLEKKEGCRWEKSCVDPCFRLCHTYKDFKTAHVIRKPSEKKCIKIKVSKKDERSTSSSQRNIQDESGDRDDNGHPDPGHEDFELREGQCPYCITRPCVATANMTAPWVGNGQPPSNANPQIRKGIYRRFWKCINNIYGWLLPQYLDKKKRLGGGEWVVMQQREIMLIRKRT</sequence>
<dbReference type="AlphaFoldDB" id="A0A8S3R9L6"/>
<accession>A0A8S3R9L6</accession>
<evidence type="ECO:0000313" key="4">
    <source>
        <dbReference type="Proteomes" id="UP000683360"/>
    </source>
</evidence>
<dbReference type="EMBL" id="CAJPWZ010001022">
    <property type="protein sequence ID" value="CAG2205331.1"/>
    <property type="molecule type" value="Genomic_DNA"/>
</dbReference>
<feature type="domain" description="PiggyBac transposable element-derived protein" evidence="2">
    <location>
        <begin position="4"/>
        <end position="72"/>
    </location>
</feature>
<dbReference type="Pfam" id="PF13843">
    <property type="entry name" value="DDE_Tnp_1_7"/>
    <property type="match status" value="1"/>
</dbReference>